<dbReference type="OrthoDB" id="5844194at2759"/>
<evidence type="ECO:0000313" key="1">
    <source>
        <dbReference type="EMBL" id="RCN33380.1"/>
    </source>
</evidence>
<protein>
    <submittedName>
        <fullName evidence="1">Uncharacterized protein</fullName>
    </submittedName>
</protein>
<gene>
    <name evidence="1" type="ORF">ANCCAN_20789</name>
</gene>
<dbReference type="AlphaFoldDB" id="A0A368FRC1"/>
<keyword evidence="2" id="KW-1185">Reference proteome</keyword>
<sequence length="72" mass="7981">MMYSDSDSDYELDDSVTIGEIFDDIGHVPPNSNNCSEDEGIRDVQSDDDLEMASCSSDIDEPVLISVGHFYE</sequence>
<organism evidence="1 2">
    <name type="scientific">Ancylostoma caninum</name>
    <name type="common">Dog hookworm</name>
    <dbReference type="NCBI Taxonomy" id="29170"/>
    <lineage>
        <taxon>Eukaryota</taxon>
        <taxon>Metazoa</taxon>
        <taxon>Ecdysozoa</taxon>
        <taxon>Nematoda</taxon>
        <taxon>Chromadorea</taxon>
        <taxon>Rhabditida</taxon>
        <taxon>Rhabditina</taxon>
        <taxon>Rhabditomorpha</taxon>
        <taxon>Strongyloidea</taxon>
        <taxon>Ancylostomatidae</taxon>
        <taxon>Ancylostomatinae</taxon>
        <taxon>Ancylostoma</taxon>
    </lineage>
</organism>
<reference evidence="1 2" key="1">
    <citation type="submission" date="2014-10" db="EMBL/GenBank/DDBJ databases">
        <title>Draft genome of the hookworm Ancylostoma caninum.</title>
        <authorList>
            <person name="Mitreva M."/>
        </authorList>
    </citation>
    <scope>NUCLEOTIDE SEQUENCE [LARGE SCALE GENOMIC DNA]</scope>
    <source>
        <strain evidence="1 2">Baltimore</strain>
    </source>
</reference>
<dbReference type="EMBL" id="JOJR01000930">
    <property type="protein sequence ID" value="RCN33380.1"/>
    <property type="molecule type" value="Genomic_DNA"/>
</dbReference>
<comment type="caution">
    <text evidence="1">The sequence shown here is derived from an EMBL/GenBank/DDBJ whole genome shotgun (WGS) entry which is preliminary data.</text>
</comment>
<proteinExistence type="predicted"/>
<accession>A0A368FRC1</accession>
<evidence type="ECO:0000313" key="2">
    <source>
        <dbReference type="Proteomes" id="UP000252519"/>
    </source>
</evidence>
<dbReference type="Proteomes" id="UP000252519">
    <property type="component" value="Unassembled WGS sequence"/>
</dbReference>
<name>A0A368FRC1_ANCCA</name>